<keyword evidence="2" id="KW-1185">Reference proteome</keyword>
<evidence type="ECO:0000313" key="1">
    <source>
        <dbReference type="EMBL" id="WFU62500.1"/>
    </source>
</evidence>
<dbReference type="RefSeq" id="WP_310885171.1">
    <property type="nucleotide sequence ID" value="NZ_CP121646.1"/>
</dbReference>
<dbReference type="Proteomes" id="UP001221546">
    <property type="component" value="Chromosome"/>
</dbReference>
<name>A0ABY8JA99_9BRAD</name>
<protein>
    <submittedName>
        <fullName evidence="1">Uncharacterized protein</fullName>
    </submittedName>
</protein>
<proteinExistence type="predicted"/>
<accession>A0ABY8JA99</accession>
<reference evidence="1 2" key="1">
    <citation type="submission" date="2023-04" db="EMBL/GenBank/DDBJ databases">
        <title>Australian commercial rhizobial inoculants.</title>
        <authorList>
            <person name="Kohlmeier M.G."/>
            <person name="O'Hara G.W."/>
            <person name="Colombi E."/>
            <person name="Ramsay J.P."/>
            <person name="Terpolilli J."/>
        </authorList>
    </citation>
    <scope>NUCLEOTIDE SEQUENCE [LARGE SCALE GENOMIC DNA]</scope>
    <source>
        <strain evidence="1 2">CB627</strain>
    </source>
</reference>
<sequence length="59" mass="6177">MTTTELAKAVLAAHGIEDAPGDDVQGIALAVQHSLKSHEGKTVERVGEVSPAKWRLVAS</sequence>
<gene>
    <name evidence="1" type="ORF">QA636_34215</name>
</gene>
<dbReference type="EMBL" id="CP121646">
    <property type="protein sequence ID" value="WFU62500.1"/>
    <property type="molecule type" value="Genomic_DNA"/>
</dbReference>
<evidence type="ECO:0000313" key="2">
    <source>
        <dbReference type="Proteomes" id="UP001221546"/>
    </source>
</evidence>
<organism evidence="1 2">
    <name type="scientific">Bradyrhizobium brasilense</name>
    <dbReference type="NCBI Taxonomy" id="1419277"/>
    <lineage>
        <taxon>Bacteria</taxon>
        <taxon>Pseudomonadati</taxon>
        <taxon>Pseudomonadota</taxon>
        <taxon>Alphaproteobacteria</taxon>
        <taxon>Hyphomicrobiales</taxon>
        <taxon>Nitrobacteraceae</taxon>
        <taxon>Bradyrhizobium</taxon>
    </lineage>
</organism>